<evidence type="ECO:0000313" key="3">
    <source>
        <dbReference type="Proteomes" id="UP000184233"/>
    </source>
</evidence>
<name>A0A1M3L3E8_9BACT</name>
<dbReference type="EMBL" id="MKVH01000009">
    <property type="protein sequence ID" value="OJX59750.1"/>
    <property type="molecule type" value="Genomic_DNA"/>
</dbReference>
<reference evidence="2 3" key="1">
    <citation type="submission" date="2016-09" db="EMBL/GenBank/DDBJ databases">
        <title>Genome-resolved meta-omics ties microbial dynamics to process performance in biotechnology for thiocyanate degradation.</title>
        <authorList>
            <person name="Kantor R.S."/>
            <person name="Huddy R.J."/>
            <person name="Iyer R."/>
            <person name="Thomas B.C."/>
            <person name="Brown C.T."/>
            <person name="Anantharaman K."/>
            <person name="Tringe S."/>
            <person name="Hettich R.L."/>
            <person name="Harrison S.T."/>
            <person name="Banfield J.F."/>
        </authorList>
    </citation>
    <scope>NUCLEOTIDE SEQUENCE [LARGE SCALE GENOMIC DNA]</scope>
    <source>
        <strain evidence="2">59-99</strain>
    </source>
</reference>
<organism evidence="2 3">
    <name type="scientific">Candidatus Kapaibacterium thiocyanatum</name>
    <dbReference type="NCBI Taxonomy" id="1895771"/>
    <lineage>
        <taxon>Bacteria</taxon>
        <taxon>Pseudomonadati</taxon>
        <taxon>Candidatus Kapaibacteriota</taxon>
        <taxon>Candidatus Kapaibacteriia</taxon>
        <taxon>Candidatus Kapaibacteriales</taxon>
        <taxon>Candidatus Kapaibacteriaceae</taxon>
        <taxon>Candidatus Kapaibacterium</taxon>
    </lineage>
</organism>
<dbReference type="AlphaFoldDB" id="A0A1M3L3E8"/>
<evidence type="ECO:0000256" key="1">
    <source>
        <dbReference type="SAM" id="SignalP"/>
    </source>
</evidence>
<dbReference type="InterPro" id="IPR015943">
    <property type="entry name" value="WD40/YVTN_repeat-like_dom_sf"/>
</dbReference>
<keyword evidence="1" id="KW-0732">Signal</keyword>
<dbReference type="PROSITE" id="PS51257">
    <property type="entry name" value="PROKAR_LIPOPROTEIN"/>
    <property type="match status" value="1"/>
</dbReference>
<dbReference type="InterPro" id="IPR051200">
    <property type="entry name" value="Host-pathogen_enzymatic-act"/>
</dbReference>
<dbReference type="NCBIfam" id="TIGR02276">
    <property type="entry name" value="beta_rpt_yvtn"/>
    <property type="match status" value="2"/>
</dbReference>
<dbReference type="Gene3D" id="2.130.10.10">
    <property type="entry name" value="YVTN repeat-like/Quinoprotein amine dehydrogenase"/>
    <property type="match status" value="2"/>
</dbReference>
<feature type="chain" id="PRO_5011956881" description="SMP-30/Gluconolactonase/LRE-like region domain-containing protein" evidence="1">
    <location>
        <begin position="18"/>
        <end position="346"/>
    </location>
</feature>
<feature type="signal peptide" evidence="1">
    <location>
        <begin position="1"/>
        <end position="17"/>
    </location>
</feature>
<evidence type="ECO:0008006" key="4">
    <source>
        <dbReference type="Google" id="ProtNLM"/>
    </source>
</evidence>
<gene>
    <name evidence="2" type="ORF">BGO89_05870</name>
</gene>
<sequence length="346" mass="35737">MTIRSCVPALTTIAVLAGCSSDNTAPATTSIETPAAYIVNGASNNVQVIDLRTMKTDETIQLNGATFPHHVYLSPDGTRLAVAITNTDLTGGHGGHAGHGGGNYRIQIIDSGTGVIEREIAVDGMPHNAAFSKSGTQLWFGESGDPVSKVHVYGTADWTKLGTIAVGKGLSEVTFSHDGSRVFATNTGDASVTVIDPATLRAIDTVEVGMNPVGAWPAANGSMYVDNEMSQTVMEIDVASLAITSQIDLGYKPGYVAWNAHHGELWVSDATAGRVVIYGKEGSGWAQVAAIATGADAHAIGFTAGGGKALVTNQGANTVSVVDVTSRMVISTIDVGMKPNGIAIRE</sequence>
<protein>
    <recommendedName>
        <fullName evidence="4">SMP-30/Gluconolactonase/LRE-like region domain-containing protein</fullName>
    </recommendedName>
</protein>
<evidence type="ECO:0000313" key="2">
    <source>
        <dbReference type="EMBL" id="OJX59750.1"/>
    </source>
</evidence>
<accession>A0A1M3L3E8</accession>
<dbReference type="InterPro" id="IPR011048">
    <property type="entry name" value="Haem_d1_sf"/>
</dbReference>
<proteinExistence type="predicted"/>
<dbReference type="PANTHER" id="PTHR47197">
    <property type="entry name" value="PROTEIN NIRF"/>
    <property type="match status" value="1"/>
</dbReference>
<dbReference type="InterPro" id="IPR011964">
    <property type="entry name" value="YVTN_b-propeller_repeat"/>
</dbReference>
<dbReference type="Proteomes" id="UP000184233">
    <property type="component" value="Unassembled WGS sequence"/>
</dbReference>
<dbReference type="STRING" id="1895771.BGO89_05870"/>
<comment type="caution">
    <text evidence="2">The sequence shown here is derived from an EMBL/GenBank/DDBJ whole genome shotgun (WGS) entry which is preliminary data.</text>
</comment>
<dbReference type="PANTHER" id="PTHR47197:SF3">
    <property type="entry name" value="DIHYDRO-HEME D1 DEHYDROGENASE"/>
    <property type="match status" value="1"/>
</dbReference>
<dbReference type="SUPFAM" id="SSF51004">
    <property type="entry name" value="C-terminal (heme d1) domain of cytochrome cd1-nitrite reductase"/>
    <property type="match status" value="1"/>
</dbReference>